<evidence type="ECO:0000256" key="1">
    <source>
        <dbReference type="SAM" id="Phobius"/>
    </source>
</evidence>
<dbReference type="PANTHER" id="PTHR28019:SF2">
    <property type="entry name" value="CELL MEMBRANE PROTEIN YLR413W-RELATED"/>
    <property type="match status" value="1"/>
</dbReference>
<keyword evidence="1" id="KW-1133">Transmembrane helix</keyword>
<dbReference type="Proteomes" id="UP000014074">
    <property type="component" value="Unassembled WGS sequence"/>
</dbReference>
<dbReference type="GO" id="GO:0051285">
    <property type="term" value="C:cell cortex of cell tip"/>
    <property type="evidence" value="ECO:0007669"/>
    <property type="project" value="TreeGrafter"/>
</dbReference>
<protein>
    <submittedName>
        <fullName evidence="2">Putative integral membrane protein</fullName>
    </submittedName>
</protein>
<gene>
    <name evidence="2" type="ORF">UCRPA7_8134</name>
</gene>
<dbReference type="InterPro" id="IPR009571">
    <property type="entry name" value="SUR7/Rim9-like_fungi"/>
</dbReference>
<dbReference type="EMBL" id="KB933348">
    <property type="protein sequence ID" value="EON96407.1"/>
    <property type="molecule type" value="Genomic_DNA"/>
</dbReference>
<dbReference type="OrthoDB" id="4480814at2759"/>
<reference evidence="3" key="1">
    <citation type="journal article" date="2013" name="Genome Announc.">
        <title>Draft genome sequence of the ascomycete Phaeoacremonium aleophilum strain UCR-PA7, a causal agent of the esca disease complex in grapevines.</title>
        <authorList>
            <person name="Blanco-Ulate B."/>
            <person name="Rolshausen P."/>
            <person name="Cantu D."/>
        </authorList>
    </citation>
    <scope>NUCLEOTIDE SEQUENCE [LARGE SCALE GENOMIC DNA]</scope>
    <source>
        <strain evidence="3">UCR-PA7</strain>
    </source>
</reference>
<proteinExistence type="predicted"/>
<name>R8BAU4_PHAM7</name>
<feature type="transmembrane region" description="Helical" evidence="1">
    <location>
        <begin position="221"/>
        <end position="245"/>
    </location>
</feature>
<dbReference type="KEGG" id="tmn:UCRPA7_8134"/>
<organism evidence="2 3">
    <name type="scientific">Phaeoacremonium minimum (strain UCR-PA7)</name>
    <name type="common">Esca disease fungus</name>
    <name type="synonym">Togninia minima</name>
    <dbReference type="NCBI Taxonomy" id="1286976"/>
    <lineage>
        <taxon>Eukaryota</taxon>
        <taxon>Fungi</taxon>
        <taxon>Dikarya</taxon>
        <taxon>Ascomycota</taxon>
        <taxon>Pezizomycotina</taxon>
        <taxon>Sordariomycetes</taxon>
        <taxon>Sordariomycetidae</taxon>
        <taxon>Togniniales</taxon>
        <taxon>Togniniaceae</taxon>
        <taxon>Phaeoacremonium</taxon>
    </lineage>
</organism>
<dbReference type="GeneID" id="19328958"/>
<feature type="transmembrane region" description="Helical" evidence="1">
    <location>
        <begin position="7"/>
        <end position="29"/>
    </location>
</feature>
<dbReference type="GO" id="GO:0005886">
    <property type="term" value="C:plasma membrane"/>
    <property type="evidence" value="ECO:0007669"/>
    <property type="project" value="InterPro"/>
</dbReference>
<keyword evidence="3" id="KW-1185">Reference proteome</keyword>
<sequence>MAGRQPILNFLPFIFSLISFILILLVILAGTNNLLTNLYYLRTDTANLIVPAKLSNSTFLRDISTVSGTDLVGRDASATSLGLANTYTLHLLTSCAKTGSKVDCAPPHIGFKFDPRVDLRLDSTALVGSFDGDYTSALRSYANVSRFLAGAYILSAALAAFAPVVALFSARFPKAGILGAVNSLGATLFLLAGNIAAMVTFKKLDSAFNKAFSDSGLKSSTGSTLTALSWVAFVFSLLTTTVFFIRARGASSAHRGRRAVRSIDPNGKPGGALVTGAGPIEGAYAEGGALGAVGNDPYVKKPGFFGRIPTWNKHNYVQVEKHPALVRTDVGGREEAVVVESPDDARRRLDDDWNAEDDFAGERTGRGIAMRNLPVGNKKTRDMNTAYEPYSNAI</sequence>
<dbReference type="GO" id="GO:0031505">
    <property type="term" value="P:fungal-type cell wall organization"/>
    <property type="evidence" value="ECO:0007669"/>
    <property type="project" value="TreeGrafter"/>
</dbReference>
<dbReference type="Pfam" id="PF06687">
    <property type="entry name" value="SUR7"/>
    <property type="match status" value="1"/>
</dbReference>
<keyword evidence="1" id="KW-0812">Transmembrane</keyword>
<accession>R8BAU4</accession>
<dbReference type="InterPro" id="IPR052413">
    <property type="entry name" value="SUR7_domain"/>
</dbReference>
<evidence type="ECO:0000313" key="2">
    <source>
        <dbReference type="EMBL" id="EON96407.1"/>
    </source>
</evidence>
<dbReference type="AlphaFoldDB" id="R8BAU4"/>
<feature type="transmembrane region" description="Helical" evidence="1">
    <location>
        <begin position="180"/>
        <end position="201"/>
    </location>
</feature>
<dbReference type="eggNOG" id="ENOG502T5SQ">
    <property type="taxonomic scope" value="Eukaryota"/>
</dbReference>
<dbReference type="RefSeq" id="XP_007918844.1">
    <property type="nucleotide sequence ID" value="XM_007920653.1"/>
</dbReference>
<feature type="transmembrane region" description="Helical" evidence="1">
    <location>
        <begin position="147"/>
        <end position="168"/>
    </location>
</feature>
<keyword evidence="1" id="KW-0472">Membrane</keyword>
<dbReference type="PANTHER" id="PTHR28019">
    <property type="entry name" value="CELL MEMBRANE PROTEIN YLR413W-RELATED"/>
    <property type="match status" value="1"/>
</dbReference>
<dbReference type="HOGENOM" id="CLU_058885_0_0_1"/>
<evidence type="ECO:0000313" key="3">
    <source>
        <dbReference type="Proteomes" id="UP000014074"/>
    </source>
</evidence>